<proteinExistence type="predicted"/>
<keyword evidence="2" id="KW-1185">Reference proteome</keyword>
<comment type="caution">
    <text evidence="1">The sequence shown here is derived from an EMBL/GenBank/DDBJ whole genome shotgun (WGS) entry which is preliminary data.</text>
</comment>
<evidence type="ECO:0000313" key="2">
    <source>
        <dbReference type="Proteomes" id="UP001285521"/>
    </source>
</evidence>
<reference evidence="1 2" key="1">
    <citation type="submission" date="2023-11" db="EMBL/GenBank/DDBJ databases">
        <title>Lentzea sokolovensis, sp. nov., Lentzea kristufkii, sp. nov., and Lentzea miocenensis, sp. nov., rare actinobacteria from Sokolov Coal Basin, Miocene lacustrine sediment, Czech Republic.</title>
        <authorList>
            <person name="Lara A."/>
            <person name="Kotroba L."/>
            <person name="Nouioui I."/>
            <person name="Neumann-Schaal M."/>
            <person name="Mast Y."/>
            <person name="Chronakova A."/>
        </authorList>
    </citation>
    <scope>NUCLEOTIDE SEQUENCE [LARGE SCALE GENOMIC DNA]</scope>
    <source>
        <strain evidence="1 2">BCCO 10_0856</strain>
    </source>
</reference>
<organism evidence="1 2">
    <name type="scientific">Lentzea miocenica</name>
    <dbReference type="NCBI Taxonomy" id="3095431"/>
    <lineage>
        <taxon>Bacteria</taxon>
        <taxon>Bacillati</taxon>
        <taxon>Actinomycetota</taxon>
        <taxon>Actinomycetes</taxon>
        <taxon>Pseudonocardiales</taxon>
        <taxon>Pseudonocardiaceae</taxon>
        <taxon>Lentzea</taxon>
    </lineage>
</organism>
<accession>A0ABU4T7M8</accession>
<name>A0ABU4T7M8_9PSEU</name>
<sequence length="121" mass="12235">MRIEVSAVGAGDLVSFRCSAGAGAGVWKSEDPPVAGQEYEVEVDVDDEVSPQSGGVAGVRLDGTSVVLGGTWLVTEDGATYLEVAGSPVSVEVADGDTVLSGEVVEVVADRAAVHLFPCDA</sequence>
<dbReference type="Proteomes" id="UP001285521">
    <property type="component" value="Unassembled WGS sequence"/>
</dbReference>
<evidence type="ECO:0000313" key="1">
    <source>
        <dbReference type="EMBL" id="MDX8034173.1"/>
    </source>
</evidence>
<protein>
    <submittedName>
        <fullName evidence="1">Uncharacterized protein</fullName>
    </submittedName>
</protein>
<dbReference type="RefSeq" id="WP_319969198.1">
    <property type="nucleotide sequence ID" value="NZ_JAXAVW010000025.1"/>
</dbReference>
<dbReference type="EMBL" id="JAXAVW010000025">
    <property type="protein sequence ID" value="MDX8034173.1"/>
    <property type="molecule type" value="Genomic_DNA"/>
</dbReference>
<gene>
    <name evidence="1" type="ORF">SK803_28475</name>
</gene>